<keyword evidence="4" id="KW-1185">Reference proteome</keyword>
<reference evidence="3 4" key="1">
    <citation type="submission" date="2014-06" db="EMBL/GenBank/DDBJ databases">
        <title>The genome of the endonuclear symbiont Nucleicultrix amoebiphila.</title>
        <authorList>
            <person name="Schulz F."/>
            <person name="Horn M."/>
        </authorList>
    </citation>
    <scope>NUCLEOTIDE SEQUENCE [LARGE SCALE GENOMIC DNA]</scope>
    <source>
        <strain evidence="3 4">FS5</strain>
    </source>
</reference>
<dbReference type="PANTHER" id="PTHR30570">
    <property type="entry name" value="PERIPLASMIC PHOSPHATE BINDING COMPONENT OF PHOSPHATE ABC TRANSPORTER"/>
    <property type="match status" value="1"/>
</dbReference>
<dbReference type="Pfam" id="PF12849">
    <property type="entry name" value="PBP_like_2"/>
    <property type="match status" value="1"/>
</dbReference>
<feature type="domain" description="PBP" evidence="2">
    <location>
        <begin position="28"/>
        <end position="301"/>
    </location>
</feature>
<evidence type="ECO:0000313" key="3">
    <source>
        <dbReference type="EMBL" id="ARN84715.1"/>
    </source>
</evidence>
<name>A0A1W6N4D5_9PROT</name>
<evidence type="ECO:0000259" key="2">
    <source>
        <dbReference type="Pfam" id="PF12849"/>
    </source>
</evidence>
<dbReference type="AlphaFoldDB" id="A0A1W6N4D5"/>
<dbReference type="SUPFAM" id="SSF53850">
    <property type="entry name" value="Periplasmic binding protein-like II"/>
    <property type="match status" value="1"/>
</dbReference>
<gene>
    <name evidence="3" type="ORF">GQ61_04700</name>
</gene>
<dbReference type="InterPro" id="IPR024370">
    <property type="entry name" value="PBP_domain"/>
</dbReference>
<sequence length="334" mass="37690">MTRGLRFFRQSLCLLLVLFVLLMAPLKAQREHIHIVGSSTVYPFISAVAEIFGSETDYKTPIVESTGTGGGIKVFCNGVDIDTPDIVTSSRLMSKEERDYCTNNGIKDILEITIGYDGIVIAKARPQGPKNLTMKQLFLALARYILIEDTAIRNPYHLWSDIDKTLPQQTIRFLGPPSTSGTRQTFLQIVFESFLDAEEKYTLTPQLRDDHTYIETAEQETMTAKKLHLETDAIAIFTFGFLSKNRDQIIPIKINDIAPSFETITSGQYPLSRPLFLYVKLDHKKDVAGLSAFIEFLMKEEISGPKGYLKNYGFIPLPDHLRKQESKKISGELP</sequence>
<accession>A0A1W6N4D5</accession>
<dbReference type="EMBL" id="CP008743">
    <property type="protein sequence ID" value="ARN84715.1"/>
    <property type="molecule type" value="Genomic_DNA"/>
</dbReference>
<dbReference type="KEGG" id="naf:GQ61_04700"/>
<dbReference type="Gene3D" id="3.40.190.10">
    <property type="entry name" value="Periplasmic binding protein-like II"/>
    <property type="match status" value="2"/>
</dbReference>
<organism evidence="3 4">
    <name type="scientific">Candidatus Nucleicultrix amoebiphila FS5</name>
    <dbReference type="NCBI Taxonomy" id="1414854"/>
    <lineage>
        <taxon>Bacteria</taxon>
        <taxon>Pseudomonadati</taxon>
        <taxon>Pseudomonadota</taxon>
        <taxon>Alphaproteobacteria</taxon>
        <taxon>Holosporales</taxon>
        <taxon>Candidatus Nucleicultricaceae</taxon>
        <taxon>Candidatus Nucleicultrix</taxon>
    </lineage>
</organism>
<dbReference type="Proteomes" id="UP000237351">
    <property type="component" value="Chromosome"/>
</dbReference>
<evidence type="ECO:0000256" key="1">
    <source>
        <dbReference type="ARBA" id="ARBA00022729"/>
    </source>
</evidence>
<protein>
    <recommendedName>
        <fullName evidence="2">PBP domain-containing protein</fullName>
    </recommendedName>
</protein>
<dbReference type="PANTHER" id="PTHR30570:SF1">
    <property type="entry name" value="PHOSPHATE-BINDING PROTEIN PSTS"/>
    <property type="match status" value="1"/>
</dbReference>
<evidence type="ECO:0000313" key="4">
    <source>
        <dbReference type="Proteomes" id="UP000237351"/>
    </source>
</evidence>
<dbReference type="STRING" id="1414854.GQ61_04700"/>
<proteinExistence type="predicted"/>
<keyword evidence="1" id="KW-0732">Signal</keyword>
<dbReference type="InterPro" id="IPR050811">
    <property type="entry name" value="Phosphate_ABC_transporter"/>
</dbReference>